<protein>
    <submittedName>
        <fullName evidence="2">Phosphohydrolase</fullName>
    </submittedName>
</protein>
<dbReference type="InterPro" id="IPR006674">
    <property type="entry name" value="HD_domain"/>
</dbReference>
<dbReference type="CDD" id="cd00077">
    <property type="entry name" value="HDc"/>
    <property type="match status" value="1"/>
</dbReference>
<dbReference type="SMART" id="SM00471">
    <property type="entry name" value="HDc"/>
    <property type="match status" value="1"/>
</dbReference>
<name>A0AAC9RUY2_9STAP</name>
<evidence type="ECO:0000313" key="2">
    <source>
        <dbReference type="EMBL" id="ARJ50257.1"/>
    </source>
</evidence>
<evidence type="ECO:0000313" key="3">
    <source>
        <dbReference type="Proteomes" id="UP000242864"/>
    </source>
</evidence>
<proteinExistence type="predicted"/>
<keyword evidence="3" id="KW-1185">Reference proteome</keyword>
<sequence length="217" mass="24992">MKQHIKAAEQYMRHCHAQDQSGHDIAHVLRVRKQALVIAQHYPDANLFHIEMSALLHDTIDDKLVEMTTARNALIAFFKKQQITPDDQQAILYIIENISYRKTQNVGTLQTIEAQIVQDADRLDALGAIGIARTFQFAGHFNEPMWTGTHTLHDMQQLVDMHALPPSAIKHFFEKLLHLKAHINTPEARQVAEQRHTFLEHFLLQFFDEWDTSSPSS</sequence>
<dbReference type="PANTHER" id="PTHR33594:SF1">
    <property type="entry name" value="HD_PDEASE DOMAIN-CONTAINING PROTEIN"/>
    <property type="match status" value="1"/>
</dbReference>
<dbReference type="Gene3D" id="1.10.472.50">
    <property type="entry name" value="HD-domain/PDEase-like"/>
    <property type="match status" value="1"/>
</dbReference>
<dbReference type="PANTHER" id="PTHR33594">
    <property type="entry name" value="SUPERFAMILY HYDROLASE, PUTATIVE (AFU_ORTHOLOGUE AFUA_1G03035)-RELATED"/>
    <property type="match status" value="1"/>
</dbReference>
<dbReference type="EMBL" id="CP020773">
    <property type="protein sequence ID" value="ARJ50257.1"/>
    <property type="molecule type" value="Genomic_DNA"/>
</dbReference>
<dbReference type="RefSeq" id="WP_085236748.1">
    <property type="nucleotide sequence ID" value="NZ_CP020773.1"/>
</dbReference>
<feature type="domain" description="HD/PDEase" evidence="1">
    <location>
        <begin position="20"/>
        <end position="135"/>
    </location>
</feature>
<dbReference type="AlphaFoldDB" id="A0AAC9RUY2"/>
<evidence type="ECO:0000259" key="1">
    <source>
        <dbReference type="SMART" id="SM00471"/>
    </source>
</evidence>
<dbReference type="KEGG" id="slz:B5P37_02460"/>
<organism evidence="2 3">
    <name type="scientific">Staphylococcus lutrae</name>
    <dbReference type="NCBI Taxonomy" id="155085"/>
    <lineage>
        <taxon>Bacteria</taxon>
        <taxon>Bacillati</taxon>
        <taxon>Bacillota</taxon>
        <taxon>Bacilli</taxon>
        <taxon>Bacillales</taxon>
        <taxon>Staphylococcaceae</taxon>
        <taxon>Staphylococcus</taxon>
    </lineage>
</organism>
<dbReference type="Gene3D" id="1.20.58.1910">
    <property type="match status" value="1"/>
</dbReference>
<dbReference type="SUPFAM" id="SSF109604">
    <property type="entry name" value="HD-domain/PDEase-like"/>
    <property type="match status" value="1"/>
</dbReference>
<dbReference type="InterPro" id="IPR003607">
    <property type="entry name" value="HD/PDEase_dom"/>
</dbReference>
<accession>A0AAC9RUY2</accession>
<dbReference type="Pfam" id="PF01966">
    <property type="entry name" value="HD"/>
    <property type="match status" value="1"/>
</dbReference>
<dbReference type="Proteomes" id="UP000242864">
    <property type="component" value="Chromosome"/>
</dbReference>
<reference evidence="2 3" key="1">
    <citation type="submission" date="2017-04" db="EMBL/GenBank/DDBJ databases">
        <authorList>
            <person name="Veseli I.A."/>
            <person name="Tang C."/>
            <person name="Pombert J.-F."/>
        </authorList>
    </citation>
    <scope>NUCLEOTIDE SEQUENCE [LARGE SCALE GENOMIC DNA]</scope>
    <source>
        <strain evidence="2 3">ATCC 700373</strain>
    </source>
</reference>
<gene>
    <name evidence="2" type="ORF">B5P37_02460</name>
</gene>